<dbReference type="PANTHER" id="PTHR43791:SF36">
    <property type="entry name" value="TRANSPORTER, PUTATIVE (AFU_ORTHOLOGUE AFUA_6G08340)-RELATED"/>
    <property type="match status" value="1"/>
</dbReference>
<evidence type="ECO:0000256" key="6">
    <source>
        <dbReference type="SAM" id="Phobius"/>
    </source>
</evidence>
<accession>A0A2T9Y5U3</accession>
<dbReference type="AlphaFoldDB" id="A0A2T9Y5U3"/>
<evidence type="ECO:0000256" key="3">
    <source>
        <dbReference type="ARBA" id="ARBA00022692"/>
    </source>
</evidence>
<dbReference type="STRING" id="133385.A0A2T9Y5U3"/>
<feature type="transmembrane region" description="Helical" evidence="6">
    <location>
        <begin position="397"/>
        <end position="419"/>
    </location>
</feature>
<feature type="transmembrane region" description="Helical" evidence="6">
    <location>
        <begin position="138"/>
        <end position="163"/>
    </location>
</feature>
<feature type="transmembrane region" description="Helical" evidence="6">
    <location>
        <begin position="47"/>
        <end position="69"/>
    </location>
</feature>
<evidence type="ECO:0000256" key="1">
    <source>
        <dbReference type="ARBA" id="ARBA00004141"/>
    </source>
</evidence>
<dbReference type="Gene3D" id="1.20.1250.20">
    <property type="entry name" value="MFS general substrate transporter like domains"/>
    <property type="match status" value="1"/>
</dbReference>
<keyword evidence="2" id="KW-0813">Transport</keyword>
<dbReference type="OrthoDB" id="2962993at2759"/>
<feature type="transmembrane region" description="Helical" evidence="6">
    <location>
        <begin position="89"/>
        <end position="106"/>
    </location>
</feature>
<protein>
    <recommendedName>
        <fullName evidence="7">Major facilitator superfamily (MFS) profile domain-containing protein</fullName>
    </recommendedName>
</protein>
<gene>
    <name evidence="8" type="ORF">BB561_006222</name>
</gene>
<evidence type="ECO:0000313" key="9">
    <source>
        <dbReference type="Proteomes" id="UP000245383"/>
    </source>
</evidence>
<dbReference type="GO" id="GO:0022857">
    <property type="term" value="F:transmembrane transporter activity"/>
    <property type="evidence" value="ECO:0007669"/>
    <property type="project" value="InterPro"/>
</dbReference>
<dbReference type="InterPro" id="IPR011701">
    <property type="entry name" value="MFS"/>
</dbReference>
<keyword evidence="5 6" id="KW-0472">Membrane</keyword>
<feature type="transmembrane region" description="Helical" evidence="6">
    <location>
        <begin position="362"/>
        <end position="385"/>
    </location>
</feature>
<feature type="transmembrane region" description="Helical" evidence="6">
    <location>
        <begin position="273"/>
        <end position="291"/>
    </location>
</feature>
<comment type="caution">
    <text evidence="8">The sequence shown here is derived from an EMBL/GenBank/DDBJ whole genome shotgun (WGS) entry which is preliminary data.</text>
</comment>
<feature type="transmembrane region" description="Helical" evidence="6">
    <location>
        <begin position="207"/>
        <end position="228"/>
    </location>
</feature>
<feature type="transmembrane region" description="Helical" evidence="6">
    <location>
        <begin position="113"/>
        <end position="132"/>
    </location>
</feature>
<evidence type="ECO:0000256" key="5">
    <source>
        <dbReference type="ARBA" id="ARBA00023136"/>
    </source>
</evidence>
<proteinExistence type="predicted"/>
<dbReference type="Proteomes" id="UP000245383">
    <property type="component" value="Unassembled WGS sequence"/>
</dbReference>
<sequence length="487" mass="54272">MVTKDLEKSNTLIDIVDGKVKLNQQDELTEEQKVIVKGYLRKIDVRILPVVIVLYIFSLIDRGNIGAALVSGLRENLKLNSTQEGNSTTMFYIFYLLFETPANMLLKKVRPHFWFGLIGLLWGLSCTLLAFAKTPTLFIVLRGFLGAFEAGLTPGVVAYLHYWYTRSEVAYRMTIFFLAVPISGCIGGPLSAALSKQNLGFFKPYQAIFLIEGLLTTAVSIITFFVLIDYPDEAKFFNPEERELVLKRLNTEQGMASQVSVSFRETLMILTDWKIYVNAVIFFGMTNIHSIKGLFTPTLLKAAGYNYTTAIYLGSFSYAFGVIGVLLSIRFVNRINFYLLISAFASITVITYGIAAFSTGKIMRFVFISIAGFGASPTIPLTLTWSSINQGGVYKGLISSAVVISMGSASGIIVPRFFVANYGPEYTLGHAITIGSACLTILLSVLMSIYLRIENKRRDNNPVDISHISIEEQRLLNDKHPSFRYKL</sequence>
<dbReference type="Pfam" id="PF07690">
    <property type="entry name" value="MFS_1"/>
    <property type="match status" value="1"/>
</dbReference>
<evidence type="ECO:0000313" key="8">
    <source>
        <dbReference type="EMBL" id="PVU87688.1"/>
    </source>
</evidence>
<organism evidence="8 9">
    <name type="scientific">Smittium simulii</name>
    <dbReference type="NCBI Taxonomy" id="133385"/>
    <lineage>
        <taxon>Eukaryota</taxon>
        <taxon>Fungi</taxon>
        <taxon>Fungi incertae sedis</taxon>
        <taxon>Zoopagomycota</taxon>
        <taxon>Kickxellomycotina</taxon>
        <taxon>Harpellomycetes</taxon>
        <taxon>Harpellales</taxon>
        <taxon>Legeriomycetaceae</taxon>
        <taxon>Smittium</taxon>
    </lineage>
</organism>
<dbReference type="InterPro" id="IPR020846">
    <property type="entry name" value="MFS_dom"/>
</dbReference>
<feature type="transmembrane region" description="Helical" evidence="6">
    <location>
        <begin position="311"/>
        <end position="329"/>
    </location>
</feature>
<feature type="transmembrane region" description="Helical" evidence="6">
    <location>
        <begin position="431"/>
        <end position="451"/>
    </location>
</feature>
<dbReference type="PANTHER" id="PTHR43791">
    <property type="entry name" value="PERMEASE-RELATED"/>
    <property type="match status" value="1"/>
</dbReference>
<keyword evidence="4 6" id="KW-1133">Transmembrane helix</keyword>
<name>A0A2T9Y5U3_9FUNG</name>
<evidence type="ECO:0000256" key="2">
    <source>
        <dbReference type="ARBA" id="ARBA00022448"/>
    </source>
</evidence>
<keyword evidence="9" id="KW-1185">Reference proteome</keyword>
<dbReference type="FunFam" id="1.20.1250.20:FF:000018">
    <property type="entry name" value="MFS transporter permease"/>
    <property type="match status" value="1"/>
</dbReference>
<evidence type="ECO:0000259" key="7">
    <source>
        <dbReference type="PROSITE" id="PS50850"/>
    </source>
</evidence>
<dbReference type="EMBL" id="MBFR01000459">
    <property type="protein sequence ID" value="PVU87688.1"/>
    <property type="molecule type" value="Genomic_DNA"/>
</dbReference>
<dbReference type="SUPFAM" id="SSF103473">
    <property type="entry name" value="MFS general substrate transporter"/>
    <property type="match status" value="1"/>
</dbReference>
<dbReference type="InterPro" id="IPR036259">
    <property type="entry name" value="MFS_trans_sf"/>
</dbReference>
<feature type="transmembrane region" description="Helical" evidence="6">
    <location>
        <begin position="336"/>
        <end position="356"/>
    </location>
</feature>
<reference evidence="8 9" key="1">
    <citation type="journal article" date="2018" name="MBio">
        <title>Comparative Genomics Reveals the Core Gene Toolbox for the Fungus-Insect Symbiosis.</title>
        <authorList>
            <person name="Wang Y."/>
            <person name="Stata M."/>
            <person name="Wang W."/>
            <person name="Stajich J.E."/>
            <person name="White M.M."/>
            <person name="Moncalvo J.M."/>
        </authorList>
    </citation>
    <scope>NUCLEOTIDE SEQUENCE [LARGE SCALE GENOMIC DNA]</scope>
    <source>
        <strain evidence="8 9">SWE-8-4</strain>
    </source>
</reference>
<comment type="subcellular location">
    <subcellularLocation>
        <location evidence="1">Membrane</location>
        <topology evidence="1">Multi-pass membrane protein</topology>
    </subcellularLocation>
</comment>
<dbReference type="GO" id="GO:0016020">
    <property type="term" value="C:membrane"/>
    <property type="evidence" value="ECO:0007669"/>
    <property type="project" value="UniProtKB-SubCell"/>
</dbReference>
<keyword evidence="3 6" id="KW-0812">Transmembrane</keyword>
<feature type="transmembrane region" description="Helical" evidence="6">
    <location>
        <begin position="175"/>
        <end position="195"/>
    </location>
</feature>
<feature type="domain" description="Major facilitator superfamily (MFS) profile" evidence="7">
    <location>
        <begin position="47"/>
        <end position="456"/>
    </location>
</feature>
<evidence type="ECO:0000256" key="4">
    <source>
        <dbReference type="ARBA" id="ARBA00022989"/>
    </source>
</evidence>
<dbReference type="PROSITE" id="PS50850">
    <property type="entry name" value="MFS"/>
    <property type="match status" value="1"/>
</dbReference>